<reference evidence="1" key="4">
    <citation type="submission" date="2019-03" db="UniProtKB">
        <authorList>
            <consortium name="EnsemblPlants"/>
        </authorList>
    </citation>
    <scope>IDENTIFICATION</scope>
</reference>
<evidence type="ECO:0000313" key="2">
    <source>
        <dbReference type="Proteomes" id="UP000015105"/>
    </source>
</evidence>
<reference evidence="1" key="5">
    <citation type="journal article" date="2021" name="G3 (Bethesda)">
        <title>Aegilops tauschii genome assembly Aet v5.0 features greater sequence contiguity and improved annotation.</title>
        <authorList>
            <person name="Wang L."/>
            <person name="Zhu T."/>
            <person name="Rodriguez J.C."/>
            <person name="Deal K.R."/>
            <person name="Dubcovsky J."/>
            <person name="McGuire P.E."/>
            <person name="Lux T."/>
            <person name="Spannagl M."/>
            <person name="Mayer K.F.X."/>
            <person name="Baldrich P."/>
            <person name="Meyers B.C."/>
            <person name="Huo N."/>
            <person name="Gu Y.Q."/>
            <person name="Zhou H."/>
            <person name="Devos K.M."/>
            <person name="Bennetzen J.L."/>
            <person name="Unver T."/>
            <person name="Budak H."/>
            <person name="Gulick P.J."/>
            <person name="Galiba G."/>
            <person name="Kalapos B."/>
            <person name="Nelson D.R."/>
            <person name="Li P."/>
            <person name="You F.M."/>
            <person name="Luo M.C."/>
            <person name="Dvorak J."/>
        </authorList>
    </citation>
    <scope>NUCLEOTIDE SEQUENCE [LARGE SCALE GENOMIC DNA]</scope>
    <source>
        <strain evidence="1">cv. AL8/78</strain>
    </source>
</reference>
<sequence length="61" mass="6616">MAAFALHEALDCIITRAGSCSYVFVVFRFVAESGAALEVLRAFISVEYTSSVTSHPLLLPH</sequence>
<reference evidence="2" key="2">
    <citation type="journal article" date="2017" name="Nat. Plants">
        <title>The Aegilops tauschii genome reveals multiple impacts of transposons.</title>
        <authorList>
            <person name="Zhao G."/>
            <person name="Zou C."/>
            <person name="Li K."/>
            <person name="Wang K."/>
            <person name="Li T."/>
            <person name="Gao L."/>
            <person name="Zhang X."/>
            <person name="Wang H."/>
            <person name="Yang Z."/>
            <person name="Liu X."/>
            <person name="Jiang W."/>
            <person name="Mao L."/>
            <person name="Kong X."/>
            <person name="Jiao Y."/>
            <person name="Jia J."/>
        </authorList>
    </citation>
    <scope>NUCLEOTIDE SEQUENCE [LARGE SCALE GENOMIC DNA]</scope>
    <source>
        <strain evidence="2">cv. AL8/78</strain>
    </source>
</reference>
<reference evidence="2" key="1">
    <citation type="journal article" date="2014" name="Science">
        <title>Ancient hybridizations among the ancestral genomes of bread wheat.</title>
        <authorList>
            <consortium name="International Wheat Genome Sequencing Consortium,"/>
            <person name="Marcussen T."/>
            <person name="Sandve S.R."/>
            <person name="Heier L."/>
            <person name="Spannagl M."/>
            <person name="Pfeifer M."/>
            <person name="Jakobsen K.S."/>
            <person name="Wulff B.B."/>
            <person name="Steuernagel B."/>
            <person name="Mayer K.F."/>
            <person name="Olsen O.A."/>
        </authorList>
    </citation>
    <scope>NUCLEOTIDE SEQUENCE [LARGE SCALE GENOMIC DNA]</scope>
    <source>
        <strain evidence="2">cv. AL8/78</strain>
    </source>
</reference>
<proteinExistence type="predicted"/>
<reference evidence="1" key="3">
    <citation type="journal article" date="2017" name="Nature">
        <title>Genome sequence of the progenitor of the wheat D genome Aegilops tauschii.</title>
        <authorList>
            <person name="Luo M.C."/>
            <person name="Gu Y.Q."/>
            <person name="Puiu D."/>
            <person name="Wang H."/>
            <person name="Twardziok S.O."/>
            <person name="Deal K.R."/>
            <person name="Huo N."/>
            <person name="Zhu T."/>
            <person name="Wang L."/>
            <person name="Wang Y."/>
            <person name="McGuire P.E."/>
            <person name="Liu S."/>
            <person name="Long H."/>
            <person name="Ramasamy R.K."/>
            <person name="Rodriguez J.C."/>
            <person name="Van S.L."/>
            <person name="Yuan L."/>
            <person name="Wang Z."/>
            <person name="Xia Z."/>
            <person name="Xiao L."/>
            <person name="Anderson O.D."/>
            <person name="Ouyang S."/>
            <person name="Liang Y."/>
            <person name="Zimin A.V."/>
            <person name="Pertea G."/>
            <person name="Qi P."/>
            <person name="Bennetzen J.L."/>
            <person name="Dai X."/>
            <person name="Dawson M.W."/>
            <person name="Muller H.G."/>
            <person name="Kugler K."/>
            <person name="Rivarola-Duarte L."/>
            <person name="Spannagl M."/>
            <person name="Mayer K.F.X."/>
            <person name="Lu F.H."/>
            <person name="Bevan M.W."/>
            <person name="Leroy P."/>
            <person name="Li P."/>
            <person name="You F.M."/>
            <person name="Sun Q."/>
            <person name="Liu Z."/>
            <person name="Lyons E."/>
            <person name="Wicker T."/>
            <person name="Salzberg S.L."/>
            <person name="Devos K.M."/>
            <person name="Dvorak J."/>
        </authorList>
    </citation>
    <scope>NUCLEOTIDE SEQUENCE [LARGE SCALE GENOMIC DNA]</scope>
    <source>
        <strain evidence="1">cv. AL8/78</strain>
    </source>
</reference>
<accession>A0A453LBS6</accession>
<protein>
    <submittedName>
        <fullName evidence="1">Uncharacterized protein</fullName>
    </submittedName>
</protein>
<dbReference type="EnsemblPlants" id="AET5Gv20701400.5">
    <property type="protein sequence ID" value="AET5Gv20701400.5"/>
    <property type="gene ID" value="AET5Gv20701400"/>
</dbReference>
<keyword evidence="2" id="KW-1185">Reference proteome</keyword>
<name>A0A453LBS6_AEGTS</name>
<dbReference type="Gramene" id="AET5Gv20701400.5">
    <property type="protein sequence ID" value="AET5Gv20701400.5"/>
    <property type="gene ID" value="AET5Gv20701400"/>
</dbReference>
<dbReference type="Proteomes" id="UP000015105">
    <property type="component" value="Chromosome 5D"/>
</dbReference>
<organism evidence="1 2">
    <name type="scientific">Aegilops tauschii subsp. strangulata</name>
    <name type="common">Goatgrass</name>
    <dbReference type="NCBI Taxonomy" id="200361"/>
    <lineage>
        <taxon>Eukaryota</taxon>
        <taxon>Viridiplantae</taxon>
        <taxon>Streptophyta</taxon>
        <taxon>Embryophyta</taxon>
        <taxon>Tracheophyta</taxon>
        <taxon>Spermatophyta</taxon>
        <taxon>Magnoliopsida</taxon>
        <taxon>Liliopsida</taxon>
        <taxon>Poales</taxon>
        <taxon>Poaceae</taxon>
        <taxon>BOP clade</taxon>
        <taxon>Pooideae</taxon>
        <taxon>Triticodae</taxon>
        <taxon>Triticeae</taxon>
        <taxon>Triticinae</taxon>
        <taxon>Aegilops</taxon>
    </lineage>
</organism>
<dbReference type="AlphaFoldDB" id="A0A453LBS6"/>
<evidence type="ECO:0000313" key="1">
    <source>
        <dbReference type="EnsemblPlants" id="AET5Gv20701400.5"/>
    </source>
</evidence>